<proteinExistence type="predicted"/>
<keyword evidence="1" id="KW-0472">Membrane</keyword>
<accession>A0A8J7QBG3</accession>
<sequence>MKKTKYNIVVFSDDDGCHRQFRITSRSLQVAAGVVGTGFIVLAGLALVAYKNFSHKDEYLKVVDENAQLHEANERYLSATIEIEKKLKHFQEKTTKLAQLVDADTALMGSGGIGGADVFAEEELNQFLRYDLGLLRRRTELLQSELDDVERDFVTKSEILESTPSIMPTQGWISSTFNYRKDPFTKRRTWHNGLDISCPTGTPIYAPARGKISYRGYQGGFGNLIEINHGNGITTKYAHLSKFNVSKGQMVKRGDLIGFVGNTGRSTAPHLHYEVHKNDKAVNPRKFIFDESLTY</sequence>
<reference evidence="3" key="1">
    <citation type="submission" date="2021-03" db="EMBL/GenBank/DDBJ databases">
        <authorList>
            <person name="Wang G."/>
        </authorList>
    </citation>
    <scope>NUCLEOTIDE SEQUENCE</scope>
    <source>
        <strain evidence="3">KCTC 12899</strain>
    </source>
</reference>
<dbReference type="CDD" id="cd12797">
    <property type="entry name" value="M23_peptidase"/>
    <property type="match status" value="1"/>
</dbReference>
<dbReference type="Proteomes" id="UP000664417">
    <property type="component" value="Unassembled WGS sequence"/>
</dbReference>
<keyword evidence="1" id="KW-0812">Transmembrane</keyword>
<comment type="caution">
    <text evidence="3">The sequence shown here is derived from an EMBL/GenBank/DDBJ whole genome shotgun (WGS) entry which is preliminary data.</text>
</comment>
<dbReference type="InterPro" id="IPR016047">
    <property type="entry name" value="M23ase_b-sheet_dom"/>
</dbReference>
<dbReference type="FunFam" id="2.70.70.10:FF:000006">
    <property type="entry name" value="M23 family peptidase"/>
    <property type="match status" value="1"/>
</dbReference>
<dbReference type="PANTHER" id="PTHR21666:SF270">
    <property type="entry name" value="MUREIN HYDROLASE ACTIVATOR ENVC"/>
    <property type="match status" value="1"/>
</dbReference>
<evidence type="ECO:0000313" key="4">
    <source>
        <dbReference type="Proteomes" id="UP000664417"/>
    </source>
</evidence>
<feature type="transmembrane region" description="Helical" evidence="1">
    <location>
        <begin position="28"/>
        <end position="50"/>
    </location>
</feature>
<dbReference type="RefSeq" id="WP_207862474.1">
    <property type="nucleotide sequence ID" value="NZ_JAFREP010000038.1"/>
</dbReference>
<dbReference type="PANTHER" id="PTHR21666">
    <property type="entry name" value="PEPTIDASE-RELATED"/>
    <property type="match status" value="1"/>
</dbReference>
<evidence type="ECO:0000256" key="1">
    <source>
        <dbReference type="SAM" id="Phobius"/>
    </source>
</evidence>
<dbReference type="EMBL" id="JAFREP010000038">
    <property type="protein sequence ID" value="MBO1322501.1"/>
    <property type="molecule type" value="Genomic_DNA"/>
</dbReference>
<evidence type="ECO:0000259" key="2">
    <source>
        <dbReference type="Pfam" id="PF01551"/>
    </source>
</evidence>
<dbReference type="GO" id="GO:0004222">
    <property type="term" value="F:metalloendopeptidase activity"/>
    <property type="evidence" value="ECO:0007669"/>
    <property type="project" value="TreeGrafter"/>
</dbReference>
<dbReference type="Pfam" id="PF01551">
    <property type="entry name" value="Peptidase_M23"/>
    <property type="match status" value="1"/>
</dbReference>
<keyword evidence="4" id="KW-1185">Reference proteome</keyword>
<evidence type="ECO:0000313" key="3">
    <source>
        <dbReference type="EMBL" id="MBO1322501.1"/>
    </source>
</evidence>
<keyword evidence="1" id="KW-1133">Transmembrane helix</keyword>
<feature type="domain" description="M23ase beta-sheet core" evidence="2">
    <location>
        <begin position="191"/>
        <end position="284"/>
    </location>
</feature>
<name>A0A8J7QBG3_9BACT</name>
<dbReference type="Gene3D" id="2.70.70.10">
    <property type="entry name" value="Glucose Permease (Domain IIA)"/>
    <property type="match status" value="1"/>
</dbReference>
<gene>
    <name evidence="3" type="ORF">J3U88_28770</name>
</gene>
<dbReference type="AlphaFoldDB" id="A0A8J7QBG3"/>
<protein>
    <submittedName>
        <fullName evidence="3">M23 family metallopeptidase</fullName>
    </submittedName>
</protein>
<dbReference type="InterPro" id="IPR011055">
    <property type="entry name" value="Dup_hybrid_motif"/>
</dbReference>
<dbReference type="InterPro" id="IPR050570">
    <property type="entry name" value="Cell_wall_metabolism_enzyme"/>
</dbReference>
<organism evidence="3 4">
    <name type="scientific">Acanthopleuribacter pedis</name>
    <dbReference type="NCBI Taxonomy" id="442870"/>
    <lineage>
        <taxon>Bacteria</taxon>
        <taxon>Pseudomonadati</taxon>
        <taxon>Acidobacteriota</taxon>
        <taxon>Holophagae</taxon>
        <taxon>Acanthopleuribacterales</taxon>
        <taxon>Acanthopleuribacteraceae</taxon>
        <taxon>Acanthopleuribacter</taxon>
    </lineage>
</organism>
<dbReference type="SUPFAM" id="SSF51261">
    <property type="entry name" value="Duplicated hybrid motif"/>
    <property type="match status" value="1"/>
</dbReference>